<accession>A0A9D2DFF1</accession>
<evidence type="ECO:0000256" key="1">
    <source>
        <dbReference type="ARBA" id="ARBA00004127"/>
    </source>
</evidence>
<evidence type="ECO:0000313" key="11">
    <source>
        <dbReference type="Proteomes" id="UP000824014"/>
    </source>
</evidence>
<dbReference type="InterPro" id="IPR004131">
    <property type="entry name" value="PPase-energised_H-pump"/>
</dbReference>
<dbReference type="GO" id="GO:0012505">
    <property type="term" value="C:endomembrane system"/>
    <property type="evidence" value="ECO:0007669"/>
    <property type="project" value="UniProtKB-SubCell"/>
</dbReference>
<evidence type="ECO:0000256" key="4">
    <source>
        <dbReference type="ARBA" id="ARBA00022842"/>
    </source>
</evidence>
<evidence type="ECO:0000256" key="7">
    <source>
        <dbReference type="ARBA" id="ARBA00023065"/>
    </source>
</evidence>
<dbReference type="GO" id="GO:0009678">
    <property type="term" value="F:diphosphate hydrolysis-driven proton transmembrane transporter activity"/>
    <property type="evidence" value="ECO:0007669"/>
    <property type="project" value="InterPro"/>
</dbReference>
<dbReference type="AlphaFoldDB" id="A0A9D2DFF1"/>
<protein>
    <submittedName>
        <fullName evidence="10">Sodium/proton-translocating pyrophosphatase</fullName>
    </submittedName>
</protein>
<feature type="non-terminal residue" evidence="10">
    <location>
        <position position="198"/>
    </location>
</feature>
<reference evidence="10" key="2">
    <citation type="submission" date="2021-04" db="EMBL/GenBank/DDBJ databases">
        <authorList>
            <person name="Gilroy R."/>
        </authorList>
    </citation>
    <scope>NUCLEOTIDE SEQUENCE</scope>
    <source>
        <strain evidence="10">ChiHjej11B10-19426</strain>
    </source>
</reference>
<feature type="transmembrane region" description="Helical" evidence="9">
    <location>
        <begin position="168"/>
        <end position="189"/>
    </location>
</feature>
<comment type="caution">
    <text evidence="10">The sequence shown here is derived from an EMBL/GenBank/DDBJ whole genome shotgun (WGS) entry which is preliminary data.</text>
</comment>
<keyword evidence="8 9" id="KW-0472">Membrane</keyword>
<reference evidence="10" key="1">
    <citation type="journal article" date="2021" name="PeerJ">
        <title>Extensive microbial diversity within the chicken gut microbiome revealed by metagenomics and culture.</title>
        <authorList>
            <person name="Gilroy R."/>
            <person name="Ravi A."/>
            <person name="Getino M."/>
            <person name="Pursley I."/>
            <person name="Horton D.L."/>
            <person name="Alikhan N.F."/>
            <person name="Baker D."/>
            <person name="Gharbi K."/>
            <person name="Hall N."/>
            <person name="Watson M."/>
            <person name="Adriaenssens E.M."/>
            <person name="Foster-Nyarko E."/>
            <person name="Jarju S."/>
            <person name="Secka A."/>
            <person name="Antonio M."/>
            <person name="Oren A."/>
            <person name="Chaudhuri R.R."/>
            <person name="La Ragione R."/>
            <person name="Hildebrand F."/>
            <person name="Pallen M.J."/>
        </authorList>
    </citation>
    <scope>NUCLEOTIDE SEQUENCE</scope>
    <source>
        <strain evidence="10">ChiHjej11B10-19426</strain>
    </source>
</reference>
<keyword evidence="6 9" id="KW-1133">Transmembrane helix</keyword>
<comment type="subcellular location">
    <subcellularLocation>
        <location evidence="1">Endomembrane system</location>
        <topology evidence="1">Multi-pass membrane protein</topology>
    </subcellularLocation>
</comment>
<feature type="transmembrane region" description="Helical" evidence="9">
    <location>
        <begin position="135"/>
        <end position="156"/>
    </location>
</feature>
<feature type="transmembrane region" description="Helical" evidence="9">
    <location>
        <begin position="6"/>
        <end position="26"/>
    </location>
</feature>
<keyword evidence="3 9" id="KW-0812">Transmembrane</keyword>
<dbReference type="GO" id="GO:0004427">
    <property type="term" value="F:inorganic diphosphate phosphatase activity"/>
    <property type="evidence" value="ECO:0007669"/>
    <property type="project" value="InterPro"/>
</dbReference>
<dbReference type="GO" id="GO:0016020">
    <property type="term" value="C:membrane"/>
    <property type="evidence" value="ECO:0007669"/>
    <property type="project" value="InterPro"/>
</dbReference>
<keyword evidence="2" id="KW-0813">Transport</keyword>
<dbReference type="Pfam" id="PF03030">
    <property type="entry name" value="H_PPase"/>
    <property type="match status" value="1"/>
</dbReference>
<gene>
    <name evidence="10" type="ORF">H9816_08340</name>
</gene>
<evidence type="ECO:0000313" key="10">
    <source>
        <dbReference type="EMBL" id="HIZ15895.1"/>
    </source>
</evidence>
<proteinExistence type="predicted"/>
<evidence type="ECO:0000256" key="5">
    <source>
        <dbReference type="ARBA" id="ARBA00022967"/>
    </source>
</evidence>
<feature type="transmembrane region" description="Helical" evidence="9">
    <location>
        <begin position="85"/>
        <end position="105"/>
    </location>
</feature>
<evidence type="ECO:0000256" key="3">
    <source>
        <dbReference type="ARBA" id="ARBA00022692"/>
    </source>
</evidence>
<keyword evidence="4" id="KW-0460">Magnesium</keyword>
<dbReference type="EMBL" id="DXCC01000032">
    <property type="protein sequence ID" value="HIZ15895.1"/>
    <property type="molecule type" value="Genomic_DNA"/>
</dbReference>
<evidence type="ECO:0000256" key="6">
    <source>
        <dbReference type="ARBA" id="ARBA00022989"/>
    </source>
</evidence>
<evidence type="ECO:0000256" key="8">
    <source>
        <dbReference type="ARBA" id="ARBA00023136"/>
    </source>
</evidence>
<dbReference type="PANTHER" id="PTHR31998">
    <property type="entry name" value="K(+)-INSENSITIVE PYROPHOSPHATE-ENERGIZED PROTON PUMP"/>
    <property type="match status" value="1"/>
</dbReference>
<dbReference type="Proteomes" id="UP000824014">
    <property type="component" value="Unassembled WGS sequence"/>
</dbReference>
<evidence type="ECO:0000256" key="9">
    <source>
        <dbReference type="SAM" id="Phobius"/>
    </source>
</evidence>
<sequence length="198" mass="21893">MENTPTIFWLIPLAAVTALGFARYFYRQMKRQCEGTPRMQEIARYVREGAMAYLRQQYLVVIIVFIVLALFFAWLAFGLGVQNRWVPFAFLTGGFFSGLAGFIGMKTATYASARTAYAVSQSLDRGLKVAFRSGAVMGLTVVGLGLLDISLWYVILSRFVDLEGPQKMVVLTTTMLTFGMGASTQALFARVGGGIYTK</sequence>
<organism evidence="10 11">
    <name type="scientific">Candidatus Tidjanibacter faecipullorum</name>
    <dbReference type="NCBI Taxonomy" id="2838766"/>
    <lineage>
        <taxon>Bacteria</taxon>
        <taxon>Pseudomonadati</taxon>
        <taxon>Bacteroidota</taxon>
        <taxon>Bacteroidia</taxon>
        <taxon>Bacteroidales</taxon>
        <taxon>Rikenellaceae</taxon>
        <taxon>Tidjanibacter</taxon>
    </lineage>
</organism>
<keyword evidence="7" id="KW-0406">Ion transport</keyword>
<feature type="transmembrane region" description="Helical" evidence="9">
    <location>
        <begin position="58"/>
        <end position="79"/>
    </location>
</feature>
<evidence type="ECO:0000256" key="2">
    <source>
        <dbReference type="ARBA" id="ARBA00022448"/>
    </source>
</evidence>
<keyword evidence="5" id="KW-1278">Translocase</keyword>
<name>A0A9D2DFF1_9BACT</name>